<dbReference type="PANTHER" id="PTHR33164:SF57">
    <property type="entry name" value="MARR-FAMILY TRANSCRIPTIONAL REGULATOR"/>
    <property type="match status" value="1"/>
</dbReference>
<dbReference type="GO" id="GO:0006950">
    <property type="term" value="P:response to stress"/>
    <property type="evidence" value="ECO:0007669"/>
    <property type="project" value="TreeGrafter"/>
</dbReference>
<dbReference type="InterPro" id="IPR039422">
    <property type="entry name" value="MarR/SlyA-like"/>
</dbReference>
<feature type="domain" description="HTH marR-type" evidence="1">
    <location>
        <begin position="1"/>
        <end position="136"/>
    </location>
</feature>
<dbReference type="AlphaFoldDB" id="A0A9X2NKJ4"/>
<dbReference type="InterPro" id="IPR036390">
    <property type="entry name" value="WH_DNA-bd_sf"/>
</dbReference>
<dbReference type="RefSeq" id="WP_257926148.1">
    <property type="nucleotide sequence ID" value="NZ_JAMXQV010000034.1"/>
</dbReference>
<name>A0A9X2NKJ4_9PSEU</name>
<comment type="caution">
    <text evidence="2">The sequence shown here is derived from an EMBL/GenBank/DDBJ whole genome shotgun (WGS) entry which is preliminary data.</text>
</comment>
<evidence type="ECO:0000313" key="2">
    <source>
        <dbReference type="EMBL" id="MCR6489583.1"/>
    </source>
</evidence>
<reference evidence="2" key="1">
    <citation type="submission" date="2022-06" db="EMBL/GenBank/DDBJ databases">
        <title>Amycolatopsis iheyaensis sp. nov., a new species of the genus Amycolatopsis isolated from soil in Iheya island, Japan.</title>
        <authorList>
            <person name="Ngamcharungchit C."/>
            <person name="Kanto H."/>
            <person name="Take A."/>
            <person name="Intra B."/>
            <person name="Matsumoto A."/>
            <person name="Panbangred W."/>
            <person name="Inahashi Y."/>
        </authorList>
    </citation>
    <scope>NUCLEOTIDE SEQUENCE</scope>
    <source>
        <strain evidence="2">OK19-0408</strain>
    </source>
</reference>
<dbReference type="Gene3D" id="1.10.10.10">
    <property type="entry name" value="Winged helix-like DNA-binding domain superfamily/Winged helix DNA-binding domain"/>
    <property type="match status" value="1"/>
</dbReference>
<dbReference type="PANTHER" id="PTHR33164">
    <property type="entry name" value="TRANSCRIPTIONAL REGULATOR, MARR FAMILY"/>
    <property type="match status" value="1"/>
</dbReference>
<sequence length="149" mass="16480">MDALDLIEAHTAVMVRNFELLSRRTDVYDELDRAGYLLLRTLEVTGPADITTLAAKLGLDPSTVGRQVSAMTSAGLVDRTPAAEDRRRSIIVATPEGRTRARRVHARRRANLTAMFEGVPEDELRVIGESFARYNQAVAREFDVSLLPG</sequence>
<dbReference type="InterPro" id="IPR000835">
    <property type="entry name" value="HTH_MarR-typ"/>
</dbReference>
<protein>
    <submittedName>
        <fullName evidence="2">MarR family transcriptional regulator</fullName>
    </submittedName>
</protein>
<dbReference type="PROSITE" id="PS50995">
    <property type="entry name" value="HTH_MARR_2"/>
    <property type="match status" value="1"/>
</dbReference>
<dbReference type="EMBL" id="JAMXQV010000034">
    <property type="protein sequence ID" value="MCR6489583.1"/>
    <property type="molecule type" value="Genomic_DNA"/>
</dbReference>
<dbReference type="Proteomes" id="UP001144096">
    <property type="component" value="Unassembled WGS sequence"/>
</dbReference>
<accession>A0A9X2NKJ4</accession>
<gene>
    <name evidence="2" type="ORF">M8542_42890</name>
</gene>
<dbReference type="InterPro" id="IPR036388">
    <property type="entry name" value="WH-like_DNA-bd_sf"/>
</dbReference>
<dbReference type="SMART" id="SM00347">
    <property type="entry name" value="HTH_MARR"/>
    <property type="match status" value="1"/>
</dbReference>
<keyword evidence="3" id="KW-1185">Reference proteome</keyword>
<evidence type="ECO:0000313" key="3">
    <source>
        <dbReference type="Proteomes" id="UP001144096"/>
    </source>
</evidence>
<organism evidence="2 3">
    <name type="scientific">Amycolatopsis iheyensis</name>
    <dbReference type="NCBI Taxonomy" id="2945988"/>
    <lineage>
        <taxon>Bacteria</taxon>
        <taxon>Bacillati</taxon>
        <taxon>Actinomycetota</taxon>
        <taxon>Actinomycetes</taxon>
        <taxon>Pseudonocardiales</taxon>
        <taxon>Pseudonocardiaceae</taxon>
        <taxon>Amycolatopsis</taxon>
    </lineage>
</organism>
<dbReference type="SUPFAM" id="SSF46785">
    <property type="entry name" value="Winged helix' DNA-binding domain"/>
    <property type="match status" value="1"/>
</dbReference>
<dbReference type="GO" id="GO:0003700">
    <property type="term" value="F:DNA-binding transcription factor activity"/>
    <property type="evidence" value="ECO:0007669"/>
    <property type="project" value="InterPro"/>
</dbReference>
<dbReference type="Pfam" id="PF01047">
    <property type="entry name" value="MarR"/>
    <property type="match status" value="1"/>
</dbReference>
<evidence type="ECO:0000259" key="1">
    <source>
        <dbReference type="PROSITE" id="PS50995"/>
    </source>
</evidence>
<proteinExistence type="predicted"/>